<protein>
    <recommendedName>
        <fullName evidence="1">DUF4145 domain-containing protein</fullName>
    </recommendedName>
</protein>
<dbReference type="RefSeq" id="WP_094840252.1">
    <property type="nucleotide sequence ID" value="NZ_NEVS01000001.1"/>
</dbReference>
<comment type="caution">
    <text evidence="2">The sequence shown here is derived from an EMBL/GenBank/DDBJ whole genome shotgun (WGS) entry which is preliminary data.</text>
</comment>
<reference evidence="3" key="1">
    <citation type="submission" date="2017-05" db="EMBL/GenBank/DDBJ databases">
        <title>Complete and WGS of Bordetella genogroups.</title>
        <authorList>
            <person name="Spilker T."/>
            <person name="Lipuma J."/>
        </authorList>
    </citation>
    <scope>NUCLEOTIDE SEQUENCE [LARGE SCALE GENOMIC DNA]</scope>
    <source>
        <strain evidence="3">AU8856</strain>
    </source>
</reference>
<dbReference type="EMBL" id="NEVS01000001">
    <property type="protein sequence ID" value="OZI67059.1"/>
    <property type="molecule type" value="Genomic_DNA"/>
</dbReference>
<evidence type="ECO:0000259" key="1">
    <source>
        <dbReference type="Pfam" id="PF13643"/>
    </source>
</evidence>
<feature type="domain" description="DUF4145" evidence="1">
    <location>
        <begin position="103"/>
        <end position="191"/>
    </location>
</feature>
<evidence type="ECO:0000313" key="2">
    <source>
        <dbReference type="EMBL" id="OZI67059.1"/>
    </source>
</evidence>
<dbReference type="Proteomes" id="UP000215767">
    <property type="component" value="Unassembled WGS sequence"/>
</dbReference>
<dbReference type="Pfam" id="PF13643">
    <property type="entry name" value="DUF4145"/>
    <property type="match status" value="1"/>
</dbReference>
<organism evidence="2 3">
    <name type="scientific">Bordetella genomosp. 11</name>
    <dbReference type="NCBI Taxonomy" id="1416808"/>
    <lineage>
        <taxon>Bacteria</taxon>
        <taxon>Pseudomonadati</taxon>
        <taxon>Pseudomonadota</taxon>
        <taxon>Betaproteobacteria</taxon>
        <taxon>Burkholderiales</taxon>
        <taxon>Alcaligenaceae</taxon>
        <taxon>Bordetella</taxon>
    </lineage>
</organism>
<dbReference type="AlphaFoldDB" id="A0A261UYW1"/>
<accession>A0A261UYW1</accession>
<gene>
    <name evidence="2" type="ORF">CAL28_05005</name>
</gene>
<keyword evidence="3" id="KW-1185">Reference proteome</keyword>
<proteinExistence type="predicted"/>
<evidence type="ECO:0000313" key="3">
    <source>
        <dbReference type="Proteomes" id="UP000215767"/>
    </source>
</evidence>
<dbReference type="OrthoDB" id="9808624at2"/>
<sequence>MAFSWRCPYCHHHSIITEDNSTGGETFFNKGNKDGPLAVLTHVIVCPNRECKEYAIKVELVRVTTDKERRYGKTLDTWHLRPGSRVKPLPDYIPIAIAQDYAEACAICDLSPKASATLSRRCLQGMIRDFFKLPHLRNLAAEIQAIREQVAEDTWESIEAVRTIGNIGAHMEREIDVIVDVEPDEAGLLIGLIESLIEDWYVARHNRQVRNAQIKATAAEKQAARRVTPGG</sequence>
<name>A0A261UYW1_9BORD</name>
<dbReference type="InterPro" id="IPR025285">
    <property type="entry name" value="DUF4145"/>
</dbReference>